<dbReference type="RefSeq" id="XP_040674269.1">
    <property type="nucleotide sequence ID" value="XM_040812084.1"/>
</dbReference>
<dbReference type="VEuPathDB" id="FungiDB:ASPVEDRAFT_402047"/>
<reference evidence="5" key="1">
    <citation type="journal article" date="2017" name="Genome Biol.">
        <title>Comparative genomics reveals high biological diversity and specific adaptations in the industrially and medically important fungal genus Aspergillus.</title>
        <authorList>
            <person name="de Vries R.P."/>
            <person name="Riley R."/>
            <person name="Wiebenga A."/>
            <person name="Aguilar-Osorio G."/>
            <person name="Amillis S."/>
            <person name="Uchima C.A."/>
            <person name="Anderluh G."/>
            <person name="Asadollahi M."/>
            <person name="Askin M."/>
            <person name="Barry K."/>
            <person name="Battaglia E."/>
            <person name="Bayram O."/>
            <person name="Benocci T."/>
            <person name="Braus-Stromeyer S.A."/>
            <person name="Caldana C."/>
            <person name="Canovas D."/>
            <person name="Cerqueira G.C."/>
            <person name="Chen F."/>
            <person name="Chen W."/>
            <person name="Choi C."/>
            <person name="Clum A."/>
            <person name="Dos Santos R.A."/>
            <person name="Damasio A.R."/>
            <person name="Diallinas G."/>
            <person name="Emri T."/>
            <person name="Fekete E."/>
            <person name="Flipphi M."/>
            <person name="Freyberg S."/>
            <person name="Gallo A."/>
            <person name="Gournas C."/>
            <person name="Habgood R."/>
            <person name="Hainaut M."/>
            <person name="Harispe M.L."/>
            <person name="Henrissat B."/>
            <person name="Hilden K.S."/>
            <person name="Hope R."/>
            <person name="Hossain A."/>
            <person name="Karabika E."/>
            <person name="Karaffa L."/>
            <person name="Karanyi Z."/>
            <person name="Krasevec N."/>
            <person name="Kuo A."/>
            <person name="Kusch H."/>
            <person name="LaButti K."/>
            <person name="Lagendijk E.L."/>
            <person name="Lapidus A."/>
            <person name="Levasseur A."/>
            <person name="Lindquist E."/>
            <person name="Lipzen A."/>
            <person name="Logrieco A.F."/>
            <person name="MacCabe A."/>
            <person name="Maekelae M.R."/>
            <person name="Malavazi I."/>
            <person name="Melin P."/>
            <person name="Meyer V."/>
            <person name="Mielnichuk N."/>
            <person name="Miskei M."/>
            <person name="Molnar A.P."/>
            <person name="Mule G."/>
            <person name="Ngan C.Y."/>
            <person name="Orejas M."/>
            <person name="Orosz E."/>
            <person name="Ouedraogo J.P."/>
            <person name="Overkamp K.M."/>
            <person name="Park H.-S."/>
            <person name="Perrone G."/>
            <person name="Piumi F."/>
            <person name="Punt P.J."/>
            <person name="Ram A.F."/>
            <person name="Ramon A."/>
            <person name="Rauscher S."/>
            <person name="Record E."/>
            <person name="Riano-Pachon D.M."/>
            <person name="Robert V."/>
            <person name="Roehrig J."/>
            <person name="Ruller R."/>
            <person name="Salamov A."/>
            <person name="Salih N.S."/>
            <person name="Samson R.A."/>
            <person name="Sandor E."/>
            <person name="Sanguinetti M."/>
            <person name="Schuetze T."/>
            <person name="Sepcic K."/>
            <person name="Shelest E."/>
            <person name="Sherlock G."/>
            <person name="Sophianopoulou V."/>
            <person name="Squina F.M."/>
            <person name="Sun H."/>
            <person name="Susca A."/>
            <person name="Todd R.B."/>
            <person name="Tsang A."/>
            <person name="Unkles S.E."/>
            <person name="van de Wiele N."/>
            <person name="van Rossen-Uffink D."/>
            <person name="Oliveira J.V."/>
            <person name="Vesth T.C."/>
            <person name="Visser J."/>
            <person name="Yu J.-H."/>
            <person name="Zhou M."/>
            <person name="Andersen M.R."/>
            <person name="Archer D.B."/>
            <person name="Baker S.E."/>
            <person name="Benoit I."/>
            <person name="Brakhage A.A."/>
            <person name="Braus G.H."/>
            <person name="Fischer R."/>
            <person name="Frisvad J.C."/>
            <person name="Goldman G.H."/>
            <person name="Houbraken J."/>
            <person name="Oakley B."/>
            <person name="Pocsi I."/>
            <person name="Scazzocchio C."/>
            <person name="Seiboth B."/>
            <person name="vanKuyk P.A."/>
            <person name="Wortman J."/>
            <person name="Dyer P.S."/>
            <person name="Grigoriev I.V."/>
        </authorList>
    </citation>
    <scope>NUCLEOTIDE SEQUENCE [LARGE SCALE GENOMIC DNA]</scope>
    <source>
        <strain evidence="5">CBS 583.65</strain>
    </source>
</reference>
<accession>A0A1L9Q414</accession>
<dbReference type="EMBL" id="KV878140">
    <property type="protein sequence ID" value="OJJ08507.1"/>
    <property type="molecule type" value="Genomic_DNA"/>
</dbReference>
<feature type="chain" id="PRO_5013086664" evidence="3">
    <location>
        <begin position="24"/>
        <end position="259"/>
    </location>
</feature>
<feature type="region of interest" description="Disordered" evidence="1">
    <location>
        <begin position="238"/>
        <end position="259"/>
    </location>
</feature>
<keyword evidence="2" id="KW-0812">Transmembrane</keyword>
<evidence type="ECO:0000256" key="3">
    <source>
        <dbReference type="SAM" id="SignalP"/>
    </source>
</evidence>
<feature type="transmembrane region" description="Helical" evidence="2">
    <location>
        <begin position="166"/>
        <end position="190"/>
    </location>
</feature>
<dbReference type="OrthoDB" id="5414836at2759"/>
<evidence type="ECO:0000313" key="4">
    <source>
        <dbReference type="EMBL" id="OJJ08507.1"/>
    </source>
</evidence>
<name>A0A1L9Q414_ASPVE</name>
<evidence type="ECO:0000313" key="5">
    <source>
        <dbReference type="Proteomes" id="UP000184073"/>
    </source>
</evidence>
<dbReference type="Proteomes" id="UP000184073">
    <property type="component" value="Unassembled WGS sequence"/>
</dbReference>
<dbReference type="AlphaFoldDB" id="A0A1L9Q414"/>
<evidence type="ECO:0000256" key="2">
    <source>
        <dbReference type="SAM" id="Phobius"/>
    </source>
</evidence>
<feature type="signal peptide" evidence="3">
    <location>
        <begin position="1"/>
        <end position="23"/>
    </location>
</feature>
<organism evidence="4 5">
    <name type="scientific">Aspergillus versicolor CBS 583.65</name>
    <dbReference type="NCBI Taxonomy" id="1036611"/>
    <lineage>
        <taxon>Eukaryota</taxon>
        <taxon>Fungi</taxon>
        <taxon>Dikarya</taxon>
        <taxon>Ascomycota</taxon>
        <taxon>Pezizomycotina</taxon>
        <taxon>Eurotiomycetes</taxon>
        <taxon>Eurotiomycetidae</taxon>
        <taxon>Eurotiales</taxon>
        <taxon>Aspergillaceae</taxon>
        <taxon>Aspergillus</taxon>
        <taxon>Aspergillus subgen. Nidulantes</taxon>
    </lineage>
</organism>
<sequence length="259" mass="27013">MSSQRMWIAIFIGIYILVTNVGAQASISNSTGSNPGCYSFCRFISLGVGSQGLCNESASVGGLFLDNFESCADCVRENGGLSLAFNRSDAENVQKLVTACQTLFPGNYTVLASAMSVISKYGGLGTMTTAAGHSTMPATSPSVTMAPTDSSSGSTADESPHSNSRAWIAGAVAGPIAGVSLAVIAVFTAIKRAHRRQNINTVTTADKGIGYLYGKSELSAEPRELHELEARDAVETTANIPPQELGSTEIAELHAHEGR</sequence>
<keyword evidence="3" id="KW-0732">Signal</keyword>
<protein>
    <submittedName>
        <fullName evidence="4">Uncharacterized protein</fullName>
    </submittedName>
</protein>
<evidence type="ECO:0000256" key="1">
    <source>
        <dbReference type="SAM" id="MobiDB-lite"/>
    </source>
</evidence>
<keyword evidence="2" id="KW-0472">Membrane</keyword>
<keyword evidence="5" id="KW-1185">Reference proteome</keyword>
<dbReference type="GeneID" id="63727595"/>
<feature type="region of interest" description="Disordered" evidence="1">
    <location>
        <begin position="133"/>
        <end position="162"/>
    </location>
</feature>
<gene>
    <name evidence="4" type="ORF">ASPVEDRAFT_402047</name>
</gene>
<proteinExistence type="predicted"/>
<keyword evidence="2" id="KW-1133">Transmembrane helix</keyword>